<name>A0A7X0NH44_9GAMM</name>
<gene>
    <name evidence="1" type="ORF">HNQ55_001872</name>
</gene>
<dbReference type="AlphaFoldDB" id="A0A7X0NH44"/>
<protein>
    <submittedName>
        <fullName evidence="1">Uncharacterized protein</fullName>
    </submittedName>
</protein>
<sequence>MNKREWEQIKFNFAIEYNRTGVSVLSWCKENQLNYDTARRHLKIKNAKLLNFTPSELKKRKRRRGPPLGSQNALKHGGYSNIFCNITNQKVVAITEEDELCLSRIRIHKAMQAINKLQEKLQTNIRVETCIKLMNALFLVEQSIDRCIGKIELIKRTSSKTRIEKQRNYDLNHNSQLQQT</sequence>
<dbReference type="Proteomes" id="UP000537141">
    <property type="component" value="Unassembled WGS sequence"/>
</dbReference>
<accession>A0A7X0NH44</accession>
<comment type="caution">
    <text evidence="1">The sequence shown here is derived from an EMBL/GenBank/DDBJ whole genome shotgun (WGS) entry which is preliminary data.</text>
</comment>
<evidence type="ECO:0000313" key="2">
    <source>
        <dbReference type="Proteomes" id="UP000537141"/>
    </source>
</evidence>
<proteinExistence type="predicted"/>
<evidence type="ECO:0000313" key="1">
    <source>
        <dbReference type="EMBL" id="MBB6543357.1"/>
    </source>
</evidence>
<keyword evidence="2" id="KW-1185">Reference proteome</keyword>
<reference evidence="1 2" key="1">
    <citation type="submission" date="2020-08" db="EMBL/GenBank/DDBJ databases">
        <title>Genomic Encyclopedia of Type Strains, Phase IV (KMG-IV): sequencing the most valuable type-strain genomes for metagenomic binning, comparative biology and taxonomic classification.</title>
        <authorList>
            <person name="Goeker M."/>
        </authorList>
    </citation>
    <scope>NUCLEOTIDE SEQUENCE [LARGE SCALE GENOMIC DNA]</scope>
    <source>
        <strain evidence="1 2">DSM 26287</strain>
    </source>
</reference>
<organism evidence="1 2">
    <name type="scientific">Thalassotalea piscium</name>
    <dbReference type="NCBI Taxonomy" id="1230533"/>
    <lineage>
        <taxon>Bacteria</taxon>
        <taxon>Pseudomonadati</taxon>
        <taxon>Pseudomonadota</taxon>
        <taxon>Gammaproteobacteria</taxon>
        <taxon>Alteromonadales</taxon>
        <taxon>Colwelliaceae</taxon>
        <taxon>Thalassotalea</taxon>
    </lineage>
</organism>
<dbReference type="RefSeq" id="WP_184424153.1">
    <property type="nucleotide sequence ID" value="NZ_AP027362.1"/>
</dbReference>
<dbReference type="EMBL" id="JACHHU010000013">
    <property type="protein sequence ID" value="MBB6543357.1"/>
    <property type="molecule type" value="Genomic_DNA"/>
</dbReference>